<reference evidence="7" key="1">
    <citation type="submission" date="2022-01" db="EMBL/GenBank/DDBJ databases">
        <title>Comparative genomics reveals a dynamic genome evolution in the ectomycorrhizal milk-cap (Lactarius) mushrooms.</title>
        <authorList>
            <consortium name="DOE Joint Genome Institute"/>
            <person name="Lebreton A."/>
            <person name="Tang N."/>
            <person name="Kuo A."/>
            <person name="LaButti K."/>
            <person name="Drula E."/>
            <person name="Barry K."/>
            <person name="Clum A."/>
            <person name="Lipzen A."/>
            <person name="Mousain D."/>
            <person name="Ng V."/>
            <person name="Wang R."/>
            <person name="Wang X."/>
            <person name="Dai Y."/>
            <person name="Henrissat B."/>
            <person name="Grigoriev I.V."/>
            <person name="Guerin-Laguette A."/>
            <person name="Yu F."/>
            <person name="Martin F.M."/>
        </authorList>
    </citation>
    <scope>NUCLEOTIDE SEQUENCE</scope>
    <source>
        <strain evidence="7">QP</strain>
    </source>
</reference>
<dbReference type="GO" id="GO:0004185">
    <property type="term" value="F:serine-type carboxypeptidase activity"/>
    <property type="evidence" value="ECO:0007669"/>
    <property type="project" value="InterPro"/>
</dbReference>
<evidence type="ECO:0000313" key="8">
    <source>
        <dbReference type="Proteomes" id="UP001201163"/>
    </source>
</evidence>
<dbReference type="PANTHER" id="PTHR11802:SF479">
    <property type="entry name" value="CARBOXYPEPTIDASE"/>
    <property type="match status" value="1"/>
</dbReference>
<name>A0AAD4QHC5_9AGAM</name>
<keyword evidence="6" id="KW-0732">Signal</keyword>
<keyword evidence="8" id="KW-1185">Reference proteome</keyword>
<dbReference type="PRINTS" id="PR00724">
    <property type="entry name" value="CRBOXYPTASEC"/>
</dbReference>
<evidence type="ECO:0000256" key="5">
    <source>
        <dbReference type="ARBA" id="ARBA00023180"/>
    </source>
</evidence>
<organism evidence="7 8">
    <name type="scientific">Lactarius akahatsu</name>
    <dbReference type="NCBI Taxonomy" id="416441"/>
    <lineage>
        <taxon>Eukaryota</taxon>
        <taxon>Fungi</taxon>
        <taxon>Dikarya</taxon>
        <taxon>Basidiomycota</taxon>
        <taxon>Agaricomycotina</taxon>
        <taxon>Agaricomycetes</taxon>
        <taxon>Russulales</taxon>
        <taxon>Russulaceae</taxon>
        <taxon>Lactarius</taxon>
    </lineage>
</organism>
<keyword evidence="5" id="KW-0325">Glycoprotein</keyword>
<dbReference type="InterPro" id="IPR033124">
    <property type="entry name" value="Ser_caboxypep_his_AS"/>
</dbReference>
<dbReference type="InterPro" id="IPR029058">
    <property type="entry name" value="AB_hydrolase_fold"/>
</dbReference>
<feature type="chain" id="PRO_5041984506" evidence="6">
    <location>
        <begin position="21"/>
        <end position="505"/>
    </location>
</feature>
<keyword evidence="2" id="KW-0121">Carboxypeptidase</keyword>
<dbReference type="PROSITE" id="PS00560">
    <property type="entry name" value="CARBOXYPEPT_SER_HIS"/>
    <property type="match status" value="1"/>
</dbReference>
<dbReference type="Pfam" id="PF00450">
    <property type="entry name" value="Peptidase_S10"/>
    <property type="match status" value="1"/>
</dbReference>
<comment type="caution">
    <text evidence="7">The sequence shown here is derived from an EMBL/GenBank/DDBJ whole genome shotgun (WGS) entry which is preliminary data.</text>
</comment>
<dbReference type="Gene3D" id="3.40.50.1820">
    <property type="entry name" value="alpha/beta hydrolase"/>
    <property type="match status" value="1"/>
</dbReference>
<evidence type="ECO:0000256" key="6">
    <source>
        <dbReference type="SAM" id="SignalP"/>
    </source>
</evidence>
<protein>
    <submittedName>
        <fullName evidence="7">Alpha/beta-hydrolase</fullName>
    </submittedName>
</protein>
<comment type="similarity">
    <text evidence="1">Belongs to the peptidase S10 family.</text>
</comment>
<evidence type="ECO:0000256" key="4">
    <source>
        <dbReference type="ARBA" id="ARBA00022801"/>
    </source>
</evidence>
<dbReference type="SUPFAM" id="SSF53474">
    <property type="entry name" value="alpha/beta-Hydrolases"/>
    <property type="match status" value="1"/>
</dbReference>
<keyword evidence="4" id="KW-0378">Hydrolase</keyword>
<feature type="signal peptide" evidence="6">
    <location>
        <begin position="1"/>
        <end position="20"/>
    </location>
</feature>
<sequence length="505" mass="55570">MTRLTHTLALVGLLCGVLSAWPVIARITSPNLLNVKRLEAVKLSSRGPNAEEAVAPPRVKNITFANPKASQFFVDGTTIPEVNFDVGPSWAGLIPISAAPDESRKLFFWFFPPGLEGSLDDLIFWTNGGPGYSSLEGLLKENGPFLWGPGQARPTQNEYSWTNLSSVLYVEQPVGTGYSQGTPDAKNENDVAAQLVGFLQQFLEIFSELKGKKFYFSGESQYAGMYIPYIANFIFENTRSTLDLDLQGLWMNDPVLSWDIVHRQIPAVDFVHKYEHVFAFNHTFLAQLDSVATMCNYSDYMAKHVTYPPQGLLPLPGASTDIDLACEAWDVIIGAAQLINPAFNIYHVLDTSVLWDVWGFPVSAQDTLVYYDRADVKGVIHAPLTVDWELSNFDGPDVFPDGDVSLPPAFTVLPNGIEKSKRSVIVHGLADFILIAKGTRIVLQNFQVAGMQGFREPLLNDSFIVDGVGALGKMQSERGLTYVEISLAGHQVPGYSPVASLQVMK</sequence>
<evidence type="ECO:0000313" key="7">
    <source>
        <dbReference type="EMBL" id="KAH8999463.1"/>
    </source>
</evidence>
<evidence type="ECO:0000256" key="1">
    <source>
        <dbReference type="ARBA" id="ARBA00009431"/>
    </source>
</evidence>
<dbReference type="Proteomes" id="UP001201163">
    <property type="component" value="Unassembled WGS sequence"/>
</dbReference>
<dbReference type="AlphaFoldDB" id="A0AAD4QHC5"/>
<evidence type="ECO:0000256" key="2">
    <source>
        <dbReference type="ARBA" id="ARBA00022645"/>
    </source>
</evidence>
<dbReference type="PANTHER" id="PTHR11802">
    <property type="entry name" value="SERINE PROTEASE FAMILY S10 SERINE CARBOXYPEPTIDASE"/>
    <property type="match status" value="1"/>
</dbReference>
<evidence type="ECO:0000256" key="3">
    <source>
        <dbReference type="ARBA" id="ARBA00022670"/>
    </source>
</evidence>
<keyword evidence="3" id="KW-0645">Protease</keyword>
<accession>A0AAD4QHC5</accession>
<gene>
    <name evidence="7" type="ORF">EDB92DRAFT_1932809</name>
</gene>
<proteinExistence type="inferred from homology"/>
<dbReference type="EMBL" id="JAKELL010000004">
    <property type="protein sequence ID" value="KAH8999463.1"/>
    <property type="molecule type" value="Genomic_DNA"/>
</dbReference>
<dbReference type="GO" id="GO:0006508">
    <property type="term" value="P:proteolysis"/>
    <property type="evidence" value="ECO:0007669"/>
    <property type="project" value="UniProtKB-KW"/>
</dbReference>
<dbReference type="InterPro" id="IPR001563">
    <property type="entry name" value="Peptidase_S10"/>
</dbReference>